<protein>
    <recommendedName>
        <fullName evidence="4">L-serine deaminase</fullName>
    </recommendedName>
    <alternativeName>
        <fullName evidence="5">L-threonine dehydratase</fullName>
    </alternativeName>
</protein>
<evidence type="ECO:0000256" key="3">
    <source>
        <dbReference type="ARBA" id="ARBA00023239"/>
    </source>
</evidence>
<gene>
    <name evidence="7" type="ORF">RR46_13466</name>
</gene>
<dbReference type="InterPro" id="IPR050147">
    <property type="entry name" value="Ser/Thr_Dehydratase"/>
</dbReference>
<dbReference type="GO" id="GO:0004794">
    <property type="term" value="F:threonine deaminase activity"/>
    <property type="evidence" value="ECO:0007669"/>
    <property type="project" value="TreeGrafter"/>
</dbReference>
<reference evidence="7 8" key="1">
    <citation type="journal article" date="2015" name="Nat. Commun.">
        <title>Outbred genome sequencing and CRISPR/Cas9 gene editing in butterflies.</title>
        <authorList>
            <person name="Li X."/>
            <person name="Fan D."/>
            <person name="Zhang W."/>
            <person name="Liu G."/>
            <person name="Zhang L."/>
            <person name="Zhao L."/>
            <person name="Fang X."/>
            <person name="Chen L."/>
            <person name="Dong Y."/>
            <person name="Chen Y."/>
            <person name="Ding Y."/>
            <person name="Zhao R."/>
            <person name="Feng M."/>
            <person name="Zhu Y."/>
            <person name="Feng Y."/>
            <person name="Jiang X."/>
            <person name="Zhu D."/>
            <person name="Xiang H."/>
            <person name="Feng X."/>
            <person name="Li S."/>
            <person name="Wang J."/>
            <person name="Zhang G."/>
            <person name="Kronforst M.R."/>
            <person name="Wang W."/>
        </authorList>
    </citation>
    <scope>NUCLEOTIDE SEQUENCE [LARGE SCALE GENOMIC DNA]</scope>
    <source>
        <strain evidence="7">Ya'a_city_454_Px</strain>
        <tissue evidence="7">Whole body</tissue>
    </source>
</reference>
<evidence type="ECO:0000313" key="8">
    <source>
        <dbReference type="Proteomes" id="UP000053268"/>
    </source>
</evidence>
<keyword evidence="2" id="KW-0663">Pyridoxal phosphate</keyword>
<dbReference type="GO" id="GO:0006567">
    <property type="term" value="P:L-threonine catabolic process"/>
    <property type="evidence" value="ECO:0007669"/>
    <property type="project" value="TreeGrafter"/>
</dbReference>
<dbReference type="SUPFAM" id="SSF53686">
    <property type="entry name" value="Tryptophan synthase beta subunit-like PLP-dependent enzymes"/>
    <property type="match status" value="1"/>
</dbReference>
<dbReference type="InterPro" id="IPR001926">
    <property type="entry name" value="TrpB-like_PALP"/>
</dbReference>
<evidence type="ECO:0000259" key="6">
    <source>
        <dbReference type="Pfam" id="PF00291"/>
    </source>
</evidence>
<dbReference type="Proteomes" id="UP000053268">
    <property type="component" value="Unassembled WGS sequence"/>
</dbReference>
<dbReference type="Pfam" id="PF00291">
    <property type="entry name" value="PALP"/>
    <property type="match status" value="1"/>
</dbReference>
<dbReference type="EMBL" id="KQ459604">
    <property type="protein sequence ID" value="KPI92245.1"/>
    <property type="molecule type" value="Genomic_DNA"/>
</dbReference>
<evidence type="ECO:0000256" key="5">
    <source>
        <dbReference type="ARBA" id="ARBA00042605"/>
    </source>
</evidence>
<accession>A0A194PMA1</accession>
<dbReference type="GO" id="GO:0003941">
    <property type="term" value="F:L-serine ammonia-lyase activity"/>
    <property type="evidence" value="ECO:0007669"/>
    <property type="project" value="TreeGrafter"/>
</dbReference>
<dbReference type="PANTHER" id="PTHR48078:SF19">
    <property type="entry name" value="ACT DOMAIN-CONTAINING PROTEIN"/>
    <property type="match status" value="1"/>
</dbReference>
<dbReference type="STRING" id="66420.A0A194PMA1"/>
<dbReference type="GO" id="GO:0009097">
    <property type="term" value="P:isoleucine biosynthetic process"/>
    <property type="evidence" value="ECO:0007669"/>
    <property type="project" value="TreeGrafter"/>
</dbReference>
<dbReference type="GO" id="GO:0006565">
    <property type="term" value="P:L-serine catabolic process"/>
    <property type="evidence" value="ECO:0007669"/>
    <property type="project" value="TreeGrafter"/>
</dbReference>
<dbReference type="Gene3D" id="3.40.50.1100">
    <property type="match status" value="2"/>
</dbReference>
<evidence type="ECO:0000313" key="7">
    <source>
        <dbReference type="EMBL" id="KPI92245.1"/>
    </source>
</evidence>
<keyword evidence="3" id="KW-0456">Lyase</keyword>
<comment type="cofactor">
    <cofactor evidence="1">
        <name>pyridoxal 5'-phosphate</name>
        <dbReference type="ChEBI" id="CHEBI:597326"/>
    </cofactor>
</comment>
<feature type="domain" description="Tryptophan synthase beta chain-like PALP" evidence="6">
    <location>
        <begin position="37"/>
        <end position="265"/>
    </location>
</feature>
<dbReference type="InterPro" id="IPR036052">
    <property type="entry name" value="TrpB-like_PALP_sf"/>
</dbReference>
<evidence type="ECO:0000256" key="2">
    <source>
        <dbReference type="ARBA" id="ARBA00022898"/>
    </source>
</evidence>
<dbReference type="PANTHER" id="PTHR48078">
    <property type="entry name" value="THREONINE DEHYDRATASE, MITOCHONDRIAL-RELATED"/>
    <property type="match status" value="1"/>
</dbReference>
<keyword evidence="8" id="KW-1185">Reference proteome</keyword>
<sequence>MSKILNISPSPIIQTESLGMSPGALAKRVFIKRLYQWCPALAYWGQNLEIPVTVVLPVTSSLRSQQFCIDYDAEVVVHGNDLTEAKRKACAILVNSKLSYINGFDHPHVISAAGTIGDEILEQLPDVHAVLVPVGGGSLIAGIATAIKQIRPGVLVYGIQSNKCPSFKRALEKGTPCQTEVELGMATSLQVPTVGYNAFQTARNLINDVVVLIDDDWISKAVFHLIDREKIVVEGAAAITLAAIMCLPKALRELREKKVVCILSGGNLEPMLFKCIERAKAFDGRLLTINATFPKEDLQTLTKICNFLTHLECNILRHDFDQPWLSDSYPNDLNVTIICETRDKDHTKTVKRLFNKFFSDICEVQEESFCNSDMCKCFSCKNK</sequence>
<proteinExistence type="predicted"/>
<organism evidence="7 8">
    <name type="scientific">Papilio xuthus</name>
    <name type="common">Asian swallowtail butterfly</name>
    <dbReference type="NCBI Taxonomy" id="66420"/>
    <lineage>
        <taxon>Eukaryota</taxon>
        <taxon>Metazoa</taxon>
        <taxon>Ecdysozoa</taxon>
        <taxon>Arthropoda</taxon>
        <taxon>Hexapoda</taxon>
        <taxon>Insecta</taxon>
        <taxon>Pterygota</taxon>
        <taxon>Neoptera</taxon>
        <taxon>Endopterygota</taxon>
        <taxon>Lepidoptera</taxon>
        <taxon>Glossata</taxon>
        <taxon>Ditrysia</taxon>
        <taxon>Papilionoidea</taxon>
        <taxon>Papilionidae</taxon>
        <taxon>Papilioninae</taxon>
        <taxon>Papilio</taxon>
    </lineage>
</organism>
<evidence type="ECO:0000256" key="1">
    <source>
        <dbReference type="ARBA" id="ARBA00001933"/>
    </source>
</evidence>
<evidence type="ECO:0000256" key="4">
    <source>
        <dbReference type="ARBA" id="ARBA00041766"/>
    </source>
</evidence>
<dbReference type="AlphaFoldDB" id="A0A194PMA1"/>
<name>A0A194PMA1_PAPXU</name>